<dbReference type="Proteomes" id="UP000509120">
    <property type="component" value="Chromosome"/>
</dbReference>
<dbReference type="InterPro" id="IPR023214">
    <property type="entry name" value="HAD_sf"/>
</dbReference>
<organism evidence="1 2">
    <name type="scientific">Streptococcus thermophilus</name>
    <dbReference type="NCBI Taxonomy" id="1308"/>
    <lineage>
        <taxon>Bacteria</taxon>
        <taxon>Bacillati</taxon>
        <taxon>Bacillota</taxon>
        <taxon>Bacilli</taxon>
        <taxon>Lactobacillales</taxon>
        <taxon>Streptococcaceae</taxon>
        <taxon>Streptococcus</taxon>
    </lineage>
</organism>
<evidence type="ECO:0000313" key="2">
    <source>
        <dbReference type="Proteomes" id="UP000509120"/>
    </source>
</evidence>
<proteinExistence type="predicted"/>
<dbReference type="SUPFAM" id="SSF56784">
    <property type="entry name" value="HAD-like"/>
    <property type="match status" value="1"/>
</dbReference>
<evidence type="ECO:0000313" key="1">
    <source>
        <dbReference type="EMBL" id="CAD0155604.1"/>
    </source>
</evidence>
<dbReference type="Gene3D" id="3.40.50.1000">
    <property type="entry name" value="HAD superfamily/HAD-like"/>
    <property type="match status" value="1"/>
</dbReference>
<sequence>MKFVFDLDGTLCFDGMTMSKDLQKVLLTAPKYGHEIIFITACSYRDCLSILEGELRKLTVVSLNGGEVFQDERLVSQYRIPSSALRTIVSYCDIYNLPYFIDDTFNYAIQNSE</sequence>
<dbReference type="EMBL" id="LR822030">
    <property type="protein sequence ID" value="CAD0155604.1"/>
    <property type="molecule type" value="Genomic_DNA"/>
</dbReference>
<dbReference type="AlphaFoldDB" id="A0AAN1ZXH7"/>
<gene>
    <name evidence="1" type="ORF">STHERMO_1044</name>
</gene>
<reference evidence="1 2" key="1">
    <citation type="submission" date="2020-06" db="EMBL/GenBank/DDBJ databases">
        <authorList>
            <person name="Chuat V."/>
        </authorList>
    </citation>
    <scope>NUCLEOTIDE SEQUENCE [LARGE SCALE GENOMIC DNA]</scope>
    <source>
        <strain evidence="1">STH_CIRM_1046</strain>
    </source>
</reference>
<name>A0AAN1ZXH7_STRTR</name>
<protein>
    <submittedName>
        <fullName evidence="1">Uncharacterized protein</fullName>
    </submittedName>
</protein>
<dbReference type="Pfam" id="PF08282">
    <property type="entry name" value="Hydrolase_3"/>
    <property type="match status" value="1"/>
</dbReference>
<accession>A0AAN1ZXH7</accession>
<dbReference type="Gene3D" id="3.30.1240.10">
    <property type="match status" value="1"/>
</dbReference>
<dbReference type="InterPro" id="IPR036412">
    <property type="entry name" value="HAD-like_sf"/>
</dbReference>
<dbReference type="KEGG" id="sths:AVT04_00230"/>